<evidence type="ECO:0000313" key="3">
    <source>
        <dbReference type="Proteomes" id="UP000219338"/>
    </source>
</evidence>
<name>A0A284R7W4_ARMOS</name>
<evidence type="ECO:0000256" key="1">
    <source>
        <dbReference type="SAM" id="MobiDB-lite"/>
    </source>
</evidence>
<protein>
    <submittedName>
        <fullName evidence="2">Uncharacterized protein</fullName>
    </submittedName>
</protein>
<organism evidence="2 3">
    <name type="scientific">Armillaria ostoyae</name>
    <name type="common">Armillaria root rot fungus</name>
    <dbReference type="NCBI Taxonomy" id="47428"/>
    <lineage>
        <taxon>Eukaryota</taxon>
        <taxon>Fungi</taxon>
        <taxon>Dikarya</taxon>
        <taxon>Basidiomycota</taxon>
        <taxon>Agaricomycotina</taxon>
        <taxon>Agaricomycetes</taxon>
        <taxon>Agaricomycetidae</taxon>
        <taxon>Agaricales</taxon>
        <taxon>Marasmiineae</taxon>
        <taxon>Physalacriaceae</taxon>
        <taxon>Armillaria</taxon>
    </lineage>
</organism>
<feature type="compositionally biased region" description="Basic residues" evidence="1">
    <location>
        <begin position="344"/>
        <end position="355"/>
    </location>
</feature>
<reference evidence="3" key="1">
    <citation type="journal article" date="2017" name="Nat. Ecol. Evol.">
        <title>Genome expansion and lineage-specific genetic innovations in the forest pathogenic fungi Armillaria.</title>
        <authorList>
            <person name="Sipos G."/>
            <person name="Prasanna A.N."/>
            <person name="Walter M.C."/>
            <person name="O'Connor E."/>
            <person name="Balint B."/>
            <person name="Krizsan K."/>
            <person name="Kiss B."/>
            <person name="Hess J."/>
            <person name="Varga T."/>
            <person name="Slot J."/>
            <person name="Riley R."/>
            <person name="Boka B."/>
            <person name="Rigling D."/>
            <person name="Barry K."/>
            <person name="Lee J."/>
            <person name="Mihaltcheva S."/>
            <person name="LaButti K."/>
            <person name="Lipzen A."/>
            <person name="Waldron R."/>
            <person name="Moloney N.M."/>
            <person name="Sperisen C."/>
            <person name="Kredics L."/>
            <person name="Vagvoelgyi C."/>
            <person name="Patrignani A."/>
            <person name="Fitzpatrick D."/>
            <person name="Nagy I."/>
            <person name="Doyle S."/>
            <person name="Anderson J.B."/>
            <person name="Grigoriev I.V."/>
            <person name="Gueldener U."/>
            <person name="Muensterkoetter M."/>
            <person name="Nagy L.G."/>
        </authorList>
    </citation>
    <scope>NUCLEOTIDE SEQUENCE [LARGE SCALE GENOMIC DNA]</scope>
    <source>
        <strain evidence="3">C18/9</strain>
    </source>
</reference>
<evidence type="ECO:0000313" key="2">
    <source>
        <dbReference type="EMBL" id="SJL04822.1"/>
    </source>
</evidence>
<proteinExistence type="predicted"/>
<dbReference type="AlphaFoldDB" id="A0A284R7W4"/>
<dbReference type="OMA" id="RARQGEM"/>
<dbReference type="Proteomes" id="UP000219338">
    <property type="component" value="Unassembled WGS sequence"/>
</dbReference>
<dbReference type="OrthoDB" id="2863806at2759"/>
<feature type="region of interest" description="Disordered" evidence="1">
    <location>
        <begin position="343"/>
        <end position="367"/>
    </location>
</feature>
<keyword evidence="3" id="KW-1185">Reference proteome</keyword>
<dbReference type="EMBL" id="FUEG01000005">
    <property type="protein sequence ID" value="SJL04822.1"/>
    <property type="molecule type" value="Genomic_DNA"/>
</dbReference>
<gene>
    <name evidence="2" type="ORF">ARMOST_08193</name>
</gene>
<sequence length="433" mass="49401">MSGLATNEHEFTQWATAALVSFVSPDDKPSVIEKEEENLRRLCLPKALQTRLISFKNYNDQDPKTRKFAEDLLTSFDGQFTSDTDDYDLRYTWRELAALRNNLDFVISHQDPPPNEATSRCPVDVLLTQVTRMVAEKQNSKAIRYNHRVSTSMSKTYISETPFNTSLSMVCGGMASYRLPGSTLNAINKFALKHRITMEVTSSGEHAAYSLWLSLCMLVVEYKTNDERVALRQLLMDFAAILRHRRLLGFEQKHLLGITGCYTTLAYYLTFYLGILDDQGKVQYWNVGTLNIMNPAELLKAYVWIANSITQSVTHLKDWHFDVNAPRDIGNLVWRAKANSSAKSLRKRSGQGRRRSGSDFGSGSEEFDASDECIENDHKVPYYTASELICLHEDNDKATSEARERMRARQGEMPSDFVMRRYLDSLQTDVDDV</sequence>
<accession>A0A284R7W4</accession>